<dbReference type="KEGG" id="pthv:CE140_06250"/>
<dbReference type="InterPro" id="IPR016193">
    <property type="entry name" value="Cytidine_deaminase-like"/>
</dbReference>
<dbReference type="GO" id="GO:0003824">
    <property type="term" value="F:catalytic activity"/>
    <property type="evidence" value="ECO:0007669"/>
    <property type="project" value="InterPro"/>
</dbReference>
<organism evidence="1 2">
    <name type="scientific">Pseudomonas thivervalensis</name>
    <dbReference type="NCBI Taxonomy" id="86265"/>
    <lineage>
        <taxon>Bacteria</taxon>
        <taxon>Pseudomonadati</taxon>
        <taxon>Pseudomonadota</taxon>
        <taxon>Gammaproteobacteria</taxon>
        <taxon>Pseudomonadales</taxon>
        <taxon>Pseudomonadaceae</taxon>
        <taxon>Pseudomonas</taxon>
    </lineage>
</organism>
<evidence type="ECO:0000313" key="2">
    <source>
        <dbReference type="Proteomes" id="UP000251666"/>
    </source>
</evidence>
<reference evidence="2" key="1">
    <citation type="journal article" date="2021" name="Front. Microbiol.">
        <title>Genomic Analysis of the 1-Aminocyclopropane-1-Carboxylate Deaminase-Producing Pseudomonas thivervalensis SC5 Reveals Its Multifaceted Roles in Soil and in Beneficial Interactions With Plants.</title>
        <authorList>
            <person name="Nascimento F.X."/>
            <person name="Uron P."/>
            <person name="Glick B.R."/>
            <person name="Giachini A."/>
            <person name="Rossi M.J."/>
        </authorList>
    </citation>
    <scope>NUCLEOTIDE SEQUENCE [LARGE SCALE GENOMIC DNA]</scope>
    <source>
        <strain evidence="2">PLM3</strain>
    </source>
</reference>
<dbReference type="Proteomes" id="UP000251666">
    <property type="component" value="Chromosome"/>
</dbReference>
<proteinExistence type="predicted"/>
<evidence type="ECO:0000313" key="1">
    <source>
        <dbReference type="EMBL" id="AXA59656.1"/>
    </source>
</evidence>
<protein>
    <submittedName>
        <fullName evidence="1">Uncharacterized protein</fullName>
    </submittedName>
</protein>
<keyword evidence="2" id="KW-1185">Reference proteome</keyword>
<dbReference type="RefSeq" id="WP_053122387.1">
    <property type="nucleotide sequence ID" value="NZ_CP022201.1"/>
</dbReference>
<name>A0A176NF57_9PSED</name>
<dbReference type="OrthoDB" id="9868448at2"/>
<gene>
    <name evidence="1" type="ORF">CEQ51_06095</name>
</gene>
<dbReference type="SUPFAM" id="SSF53927">
    <property type="entry name" value="Cytidine deaminase-like"/>
    <property type="match status" value="1"/>
</dbReference>
<accession>A0A176NF57</accession>
<dbReference type="AlphaFoldDB" id="A0A176NF57"/>
<dbReference type="EMBL" id="CP022202">
    <property type="protein sequence ID" value="AXA59656.1"/>
    <property type="molecule type" value="Genomic_DNA"/>
</dbReference>
<dbReference type="GeneID" id="301219940"/>
<sequence length="205" mass="20923">MPVVLHQFTVAVGGVMNPGYLEALELARQCATHAHTQALPGAGIAHGSCWAALATVPNPGAGFPLGNAVAGGAALPYGVVFGNSRFSIVGAFAVVPGAPAVGFSGHAERNALVVAGGNGLVPYGLVAPNAGDWVMYVQLHPCVHCLPWLQGVGGGGLLNPFAGLIAGAQNLHVWYRWAHNPLGCAAKDTWNGLPLATKLAQINTW</sequence>